<keyword evidence="1" id="KW-0808">Transferase</keyword>
<reference evidence="4" key="1">
    <citation type="journal article" date="2019" name="Int. J. Syst. Evol. Microbiol.">
        <title>The Global Catalogue of Microorganisms (GCM) 10K type strain sequencing project: providing services to taxonomists for standard genome sequencing and annotation.</title>
        <authorList>
            <consortium name="The Broad Institute Genomics Platform"/>
            <consortium name="The Broad Institute Genome Sequencing Center for Infectious Disease"/>
            <person name="Wu L."/>
            <person name="Ma J."/>
        </authorList>
    </citation>
    <scope>NUCLEOTIDE SEQUENCE [LARGE SCALE GENOMIC DNA]</scope>
    <source>
        <strain evidence="4">KCTC 42087</strain>
    </source>
</reference>
<dbReference type="Proteomes" id="UP001596074">
    <property type="component" value="Unassembled WGS sequence"/>
</dbReference>
<protein>
    <submittedName>
        <fullName evidence="3">ATP-binding protein</fullName>
    </submittedName>
</protein>
<evidence type="ECO:0000313" key="3">
    <source>
        <dbReference type="EMBL" id="MFC5751139.1"/>
    </source>
</evidence>
<dbReference type="Gene3D" id="3.30.565.10">
    <property type="entry name" value="Histidine kinase-like ATPase, C-terminal domain"/>
    <property type="match status" value="1"/>
</dbReference>
<dbReference type="CDD" id="cd16936">
    <property type="entry name" value="HATPase_RsbW-like"/>
    <property type="match status" value="1"/>
</dbReference>
<keyword evidence="4" id="KW-1185">Reference proteome</keyword>
<keyword evidence="3" id="KW-0547">Nucleotide-binding</keyword>
<dbReference type="SUPFAM" id="SSF55874">
    <property type="entry name" value="ATPase domain of HSP90 chaperone/DNA topoisomerase II/histidine kinase"/>
    <property type="match status" value="1"/>
</dbReference>
<dbReference type="InterPro" id="IPR050267">
    <property type="entry name" value="Anti-sigma-factor_SerPK"/>
</dbReference>
<evidence type="ECO:0000259" key="2">
    <source>
        <dbReference type="Pfam" id="PF13581"/>
    </source>
</evidence>
<dbReference type="PANTHER" id="PTHR35526">
    <property type="entry name" value="ANTI-SIGMA-F FACTOR RSBW-RELATED"/>
    <property type="match status" value="1"/>
</dbReference>
<feature type="domain" description="Histidine kinase/HSP90-like ATPase" evidence="2">
    <location>
        <begin position="16"/>
        <end position="134"/>
    </location>
</feature>
<dbReference type="InterPro" id="IPR003594">
    <property type="entry name" value="HATPase_dom"/>
</dbReference>
<sequence length="146" mass="15543">MRCPPPSDPLLKLRLHARPAAVGRGRSLIRELLDRWKLTHVAHDAELIGSELLTNAIKVERARGAPGVHATVILGLRLRPRSLFIEVGDSAEAAPATRAPDDLAEGGRGLLIVACLARSWGSRPSANGGKTVWAEIALSGRGGRTL</sequence>
<comment type="caution">
    <text evidence="3">The sequence shown here is derived from an EMBL/GenBank/DDBJ whole genome shotgun (WGS) entry which is preliminary data.</text>
</comment>
<keyword evidence="1" id="KW-0723">Serine/threonine-protein kinase</keyword>
<organism evidence="3 4">
    <name type="scientific">Actinomadura rugatobispora</name>
    <dbReference type="NCBI Taxonomy" id="1994"/>
    <lineage>
        <taxon>Bacteria</taxon>
        <taxon>Bacillati</taxon>
        <taxon>Actinomycetota</taxon>
        <taxon>Actinomycetes</taxon>
        <taxon>Streptosporangiales</taxon>
        <taxon>Thermomonosporaceae</taxon>
        <taxon>Actinomadura</taxon>
    </lineage>
</organism>
<keyword evidence="3" id="KW-0067">ATP-binding</keyword>
<dbReference type="GO" id="GO:0005524">
    <property type="term" value="F:ATP binding"/>
    <property type="evidence" value="ECO:0007669"/>
    <property type="project" value="UniProtKB-KW"/>
</dbReference>
<accession>A0ABW1AAS7</accession>
<gene>
    <name evidence="3" type="ORF">ACFPZN_36460</name>
</gene>
<dbReference type="InterPro" id="IPR036890">
    <property type="entry name" value="HATPase_C_sf"/>
</dbReference>
<keyword evidence="1" id="KW-0418">Kinase</keyword>
<dbReference type="Pfam" id="PF13581">
    <property type="entry name" value="HATPase_c_2"/>
    <property type="match status" value="1"/>
</dbReference>
<dbReference type="RefSeq" id="WP_378287016.1">
    <property type="nucleotide sequence ID" value="NZ_JBHSON010000064.1"/>
</dbReference>
<proteinExistence type="predicted"/>
<evidence type="ECO:0000256" key="1">
    <source>
        <dbReference type="ARBA" id="ARBA00022527"/>
    </source>
</evidence>
<name>A0ABW1AAS7_9ACTN</name>
<dbReference type="EMBL" id="JBHSON010000064">
    <property type="protein sequence ID" value="MFC5751139.1"/>
    <property type="molecule type" value="Genomic_DNA"/>
</dbReference>
<dbReference type="PANTHER" id="PTHR35526:SF3">
    <property type="entry name" value="ANTI-SIGMA-F FACTOR RSBW"/>
    <property type="match status" value="1"/>
</dbReference>
<evidence type="ECO:0000313" key="4">
    <source>
        <dbReference type="Proteomes" id="UP001596074"/>
    </source>
</evidence>